<protein>
    <recommendedName>
        <fullName evidence="16">Sodium-coupled monocarboxylate transporter 1</fullName>
    </recommendedName>
</protein>
<keyword evidence="7" id="KW-0915">Sodium</keyword>
<dbReference type="GO" id="GO:0005886">
    <property type="term" value="C:plasma membrane"/>
    <property type="evidence" value="ECO:0007669"/>
    <property type="project" value="UniProtKB-SubCell"/>
</dbReference>
<feature type="compositionally biased region" description="Polar residues" evidence="12">
    <location>
        <begin position="566"/>
        <end position="588"/>
    </location>
</feature>
<organism evidence="14 15">
    <name type="scientific">Pocillopora meandrina</name>
    <dbReference type="NCBI Taxonomy" id="46732"/>
    <lineage>
        <taxon>Eukaryota</taxon>
        <taxon>Metazoa</taxon>
        <taxon>Cnidaria</taxon>
        <taxon>Anthozoa</taxon>
        <taxon>Hexacorallia</taxon>
        <taxon>Scleractinia</taxon>
        <taxon>Astrocoeniina</taxon>
        <taxon>Pocilloporidae</taxon>
        <taxon>Pocillopora</taxon>
    </lineage>
</organism>
<dbReference type="InterPro" id="IPR001734">
    <property type="entry name" value="Na/solute_symporter"/>
</dbReference>
<feature type="transmembrane region" description="Helical" evidence="13">
    <location>
        <begin position="237"/>
        <end position="256"/>
    </location>
</feature>
<feature type="transmembrane region" description="Helical" evidence="13">
    <location>
        <begin position="511"/>
        <end position="533"/>
    </location>
</feature>
<dbReference type="PANTHER" id="PTHR42985">
    <property type="entry name" value="SODIUM-COUPLED MONOCARBOXYLATE TRANSPORTER"/>
    <property type="match status" value="1"/>
</dbReference>
<evidence type="ECO:0000256" key="3">
    <source>
        <dbReference type="ARBA" id="ARBA00022448"/>
    </source>
</evidence>
<feature type="transmembrane region" description="Helical" evidence="13">
    <location>
        <begin position="51"/>
        <end position="70"/>
    </location>
</feature>
<feature type="transmembrane region" description="Helical" evidence="13">
    <location>
        <begin position="382"/>
        <end position="403"/>
    </location>
</feature>
<evidence type="ECO:0000256" key="7">
    <source>
        <dbReference type="ARBA" id="ARBA00023053"/>
    </source>
</evidence>
<dbReference type="Pfam" id="PF00474">
    <property type="entry name" value="SSF"/>
    <property type="match status" value="1"/>
</dbReference>
<feature type="region of interest" description="Disordered" evidence="12">
    <location>
        <begin position="566"/>
        <end position="601"/>
    </location>
</feature>
<feature type="transmembrane region" description="Helical" evidence="13">
    <location>
        <begin position="277"/>
        <end position="302"/>
    </location>
</feature>
<comment type="caution">
    <text evidence="14">The sequence shown here is derived from an EMBL/GenBank/DDBJ whole genome shotgun (WGS) entry which is preliminary data.</text>
</comment>
<keyword evidence="3" id="KW-0813">Transport</keyword>
<dbReference type="PANTHER" id="PTHR42985:SF40">
    <property type="entry name" value="LD47995P-RELATED"/>
    <property type="match status" value="1"/>
</dbReference>
<evidence type="ECO:0000256" key="6">
    <source>
        <dbReference type="ARBA" id="ARBA00022989"/>
    </source>
</evidence>
<feature type="transmembrane region" description="Helical" evidence="13">
    <location>
        <begin position="12"/>
        <end position="31"/>
    </location>
</feature>
<dbReference type="Gene3D" id="1.20.1730.10">
    <property type="entry name" value="Sodium/glucose cotransporter"/>
    <property type="match status" value="1"/>
</dbReference>
<dbReference type="CDD" id="cd11492">
    <property type="entry name" value="SLC5sbd_NIS-SMVT"/>
    <property type="match status" value="1"/>
</dbReference>
<dbReference type="Proteomes" id="UP001159428">
    <property type="component" value="Unassembled WGS sequence"/>
</dbReference>
<reference evidence="14 15" key="1">
    <citation type="submission" date="2022-05" db="EMBL/GenBank/DDBJ databases">
        <authorList>
            <consortium name="Genoscope - CEA"/>
            <person name="William W."/>
        </authorList>
    </citation>
    <scope>NUCLEOTIDE SEQUENCE [LARGE SCALE GENOMIC DNA]</scope>
</reference>
<evidence type="ECO:0000256" key="1">
    <source>
        <dbReference type="ARBA" id="ARBA00004651"/>
    </source>
</evidence>
<dbReference type="InterPro" id="IPR051163">
    <property type="entry name" value="Sodium:Solute_Symporter_SSF"/>
</dbReference>
<keyword evidence="15" id="KW-1185">Reference proteome</keyword>
<evidence type="ECO:0000313" key="14">
    <source>
        <dbReference type="EMBL" id="CAH3149576.1"/>
    </source>
</evidence>
<comment type="subcellular location">
    <subcellularLocation>
        <location evidence="1">Cell membrane</location>
        <topology evidence="1">Multi-pass membrane protein</topology>
    </subcellularLocation>
</comment>
<gene>
    <name evidence="14" type="ORF">PMEA_00024399</name>
</gene>
<evidence type="ECO:0000256" key="9">
    <source>
        <dbReference type="ARBA" id="ARBA00023136"/>
    </source>
</evidence>
<evidence type="ECO:0000256" key="12">
    <source>
        <dbReference type="SAM" id="MobiDB-lite"/>
    </source>
</evidence>
<name>A0AAU9XJQ0_9CNID</name>
<dbReference type="GO" id="GO:0006814">
    <property type="term" value="P:sodium ion transport"/>
    <property type="evidence" value="ECO:0007669"/>
    <property type="project" value="UniProtKB-KW"/>
</dbReference>
<dbReference type="InterPro" id="IPR038377">
    <property type="entry name" value="Na/Glc_symporter_sf"/>
</dbReference>
<feature type="transmembrane region" description="Helical" evidence="13">
    <location>
        <begin position="124"/>
        <end position="145"/>
    </location>
</feature>
<evidence type="ECO:0000313" key="15">
    <source>
        <dbReference type="Proteomes" id="UP001159428"/>
    </source>
</evidence>
<evidence type="ECO:0000256" key="10">
    <source>
        <dbReference type="ARBA" id="ARBA00023201"/>
    </source>
</evidence>
<evidence type="ECO:0008006" key="16">
    <source>
        <dbReference type="Google" id="ProtNLM"/>
    </source>
</evidence>
<evidence type="ECO:0000256" key="13">
    <source>
        <dbReference type="SAM" id="Phobius"/>
    </source>
</evidence>
<dbReference type="GO" id="GO:0015293">
    <property type="term" value="F:symporter activity"/>
    <property type="evidence" value="ECO:0007669"/>
    <property type="project" value="TreeGrafter"/>
</dbReference>
<keyword evidence="10" id="KW-0739">Sodium transport</keyword>
<feature type="transmembrane region" description="Helical" evidence="13">
    <location>
        <begin position="409"/>
        <end position="431"/>
    </location>
</feature>
<dbReference type="EMBL" id="CALNXJ010000046">
    <property type="protein sequence ID" value="CAH3149576.1"/>
    <property type="molecule type" value="Genomic_DNA"/>
</dbReference>
<proteinExistence type="inferred from homology"/>
<evidence type="ECO:0000256" key="8">
    <source>
        <dbReference type="ARBA" id="ARBA00023065"/>
    </source>
</evidence>
<keyword evidence="8" id="KW-0406">Ion transport</keyword>
<dbReference type="NCBIfam" id="TIGR00813">
    <property type="entry name" value="sss"/>
    <property type="match status" value="1"/>
</dbReference>
<evidence type="ECO:0000256" key="4">
    <source>
        <dbReference type="ARBA" id="ARBA00022475"/>
    </source>
</evidence>
<keyword evidence="6 13" id="KW-1133">Transmembrane helix</keyword>
<feature type="transmembrane region" description="Helical" evidence="13">
    <location>
        <begin position="443"/>
        <end position="464"/>
    </location>
</feature>
<evidence type="ECO:0000256" key="2">
    <source>
        <dbReference type="ARBA" id="ARBA00006434"/>
    </source>
</evidence>
<accession>A0AAU9XJQ0</accession>
<keyword evidence="4" id="KW-1003">Cell membrane</keyword>
<feature type="transmembrane region" description="Helical" evidence="13">
    <location>
        <begin position="82"/>
        <end position="104"/>
    </location>
</feature>
<evidence type="ECO:0000256" key="5">
    <source>
        <dbReference type="ARBA" id="ARBA00022692"/>
    </source>
</evidence>
<feature type="transmembrane region" description="Helical" evidence="13">
    <location>
        <begin position="157"/>
        <end position="176"/>
    </location>
</feature>
<evidence type="ECO:0000256" key="11">
    <source>
        <dbReference type="RuleBase" id="RU362091"/>
    </source>
</evidence>
<dbReference type="AlphaFoldDB" id="A0AAU9XJQ0"/>
<keyword evidence="9 13" id="KW-0472">Membrane</keyword>
<keyword evidence="5 13" id="KW-0812">Transmembrane</keyword>
<sequence length="610" mass="66543">MVETVQFGKVDFAVFGIMLFLSTAIGIYHALTGGKQRTTKEFLFANRGMMAIPVALSLIASFMSAITILGVPAEVYNYGTQYWLIIASYVILFPSVALVFVPVFRAVDISSSYEYLEKRFSNGVRIIGSVCFIVQTSLYMAIVVYGPAIALEAVTGFPVWASIISIGIVCTFYTTIGGMKAVIWNDVFQAIVMLGGLVAILIVGTHKVGGFGNVFDRLEKGQRLKFIDLNPDPTQRLSIWSLIIGGAFGLFPLWAVNQTAVQRFLAAKSNKEAKLAVWINLPLSILAVSLCALCGCVIYAFYADCDPISNGQIKKGDQILPYFVMHVLGSLYGVPGLFMACLFSGTLSTVSSGLNSLAAVVLEDFIRPWTRYRQKELMETRATLYSKLLAFAFGGLTIGLSFLATKLGAILQTFYSVFGVVGGPVVGAFCLGMFTRRAHSRGVYIGLLLGFIVGLWIGIGAKLYPPPAAKAPFSTEKCEIMPTNSTIMMNSTSTPPPVKEYEGLAFYRLSFLWYSAVCFAVTYLTGLIVSVLWPGDHRIGDVDSRLLFKIGYCLPDRALNNSRKLQDEQQQLNQVDSETARENGTTSKSGGGMEDVEEDTEGALLMTTRM</sequence>
<feature type="transmembrane region" description="Helical" evidence="13">
    <location>
        <begin position="183"/>
        <end position="203"/>
    </location>
</feature>
<comment type="similarity">
    <text evidence="2 11">Belongs to the sodium:solute symporter (SSF) (TC 2.A.21) family.</text>
</comment>
<dbReference type="PROSITE" id="PS50283">
    <property type="entry name" value="NA_SOLUT_SYMP_3"/>
    <property type="match status" value="1"/>
</dbReference>